<keyword evidence="5" id="KW-1185">Reference proteome</keyword>
<dbReference type="EMBL" id="JAHLEM010000309">
    <property type="protein sequence ID" value="MBU3867447.1"/>
    <property type="molecule type" value="Genomic_DNA"/>
</dbReference>
<dbReference type="RefSeq" id="WP_216344401.1">
    <property type="nucleotide sequence ID" value="NZ_JAHLEM010000309.1"/>
</dbReference>
<dbReference type="InterPro" id="IPR008265">
    <property type="entry name" value="Lipase_GDSL_AS"/>
</dbReference>
<evidence type="ECO:0000256" key="2">
    <source>
        <dbReference type="SAM" id="SignalP"/>
    </source>
</evidence>
<dbReference type="PROSITE" id="PS01098">
    <property type="entry name" value="LIPASE_GDSL_SER"/>
    <property type="match status" value="1"/>
</dbReference>
<feature type="chain" id="PRO_5046976956" evidence="2">
    <location>
        <begin position="27"/>
        <end position="429"/>
    </location>
</feature>
<dbReference type="InterPro" id="IPR053140">
    <property type="entry name" value="GDSL_Rv0518-like"/>
</dbReference>
<evidence type="ECO:0000256" key="1">
    <source>
        <dbReference type="SAM" id="MobiDB-lite"/>
    </source>
</evidence>
<name>A0ABS6CKJ6_9ACTN</name>
<feature type="signal peptide" evidence="2">
    <location>
        <begin position="1"/>
        <end position="26"/>
    </location>
</feature>
<feature type="region of interest" description="Disordered" evidence="1">
    <location>
        <begin position="32"/>
        <end position="64"/>
    </location>
</feature>
<sequence>MIRRMPALRARTWAAFLSAALLTVFAVSGGPAAGASGHPPRQHWVGGWAAAAGPPGTSGPSATGFTDRTLRLVVHVGAGGSALRIRLSNEYGTTPLDIGAATVATRGAGAAAAPGTRHTVTFGGLPATTVPAGARTVSDPVGLTTEPDTDLLVSLHLPGPTGPATYHGWAKQTSYVSTAGDHTADDTAAAYPTTTTSWFYLQGVDVSTRDAGGTVVAFGDSITEGGLTANDSNRRWTDDLSRRLAKLPRGHRPTVVNAGIGGNRILTPGGYNGSGSINLGDSAQARFGRDALEQPGVRAVIFLEGTNDLGGLHGPHPGEQLTAAHLTAGISALAARAHAAGLRFHCGTITPNGKLGEVGEEIREQVNTWLRGTSVCDGVIDFDRALRDPADPHHLLPAYDAGDGVHPTDAGLKAMADTVDLRLLTGDLS</sequence>
<dbReference type="GO" id="GO:0016787">
    <property type="term" value="F:hydrolase activity"/>
    <property type="evidence" value="ECO:0007669"/>
    <property type="project" value="UniProtKB-KW"/>
</dbReference>
<protein>
    <submittedName>
        <fullName evidence="4">SGNH/GDSL hydrolase family protein</fullName>
    </submittedName>
</protein>
<feature type="compositionally biased region" description="Low complexity" evidence="1">
    <location>
        <begin position="46"/>
        <end position="64"/>
    </location>
</feature>
<keyword evidence="4" id="KW-0378">Hydrolase</keyword>
<evidence type="ECO:0000313" key="5">
    <source>
        <dbReference type="Proteomes" id="UP000720508"/>
    </source>
</evidence>
<organism evidence="4 5">
    <name type="scientific">Streptomyces niphimycinicus</name>
    <dbReference type="NCBI Taxonomy" id="2842201"/>
    <lineage>
        <taxon>Bacteria</taxon>
        <taxon>Bacillati</taxon>
        <taxon>Actinomycetota</taxon>
        <taxon>Actinomycetes</taxon>
        <taxon>Kitasatosporales</taxon>
        <taxon>Streptomycetaceae</taxon>
        <taxon>Streptomyces</taxon>
    </lineage>
</organism>
<evidence type="ECO:0000313" key="4">
    <source>
        <dbReference type="EMBL" id="MBU3867447.1"/>
    </source>
</evidence>
<feature type="domain" description="SGNH hydrolase-type esterase" evidence="3">
    <location>
        <begin position="217"/>
        <end position="412"/>
    </location>
</feature>
<dbReference type="InterPro" id="IPR013830">
    <property type="entry name" value="SGNH_hydro"/>
</dbReference>
<dbReference type="PANTHER" id="PTHR43784:SF2">
    <property type="entry name" value="GDSL-LIKE LIPASE_ACYLHYDROLASE, PUTATIVE (AFU_ORTHOLOGUE AFUA_2G00820)-RELATED"/>
    <property type="match status" value="1"/>
</dbReference>
<proteinExistence type="predicted"/>
<dbReference type="Pfam" id="PF13472">
    <property type="entry name" value="Lipase_GDSL_2"/>
    <property type="match status" value="1"/>
</dbReference>
<accession>A0ABS6CKJ6</accession>
<dbReference type="PANTHER" id="PTHR43784">
    <property type="entry name" value="GDSL-LIKE LIPASE/ACYLHYDROLASE, PUTATIVE (AFU_ORTHOLOGUE AFUA_2G00820)-RELATED"/>
    <property type="match status" value="1"/>
</dbReference>
<evidence type="ECO:0000259" key="3">
    <source>
        <dbReference type="Pfam" id="PF13472"/>
    </source>
</evidence>
<gene>
    <name evidence="4" type="ORF">KN815_26325</name>
</gene>
<comment type="caution">
    <text evidence="4">The sequence shown here is derived from an EMBL/GenBank/DDBJ whole genome shotgun (WGS) entry which is preliminary data.</text>
</comment>
<reference evidence="4 5" key="1">
    <citation type="submission" date="2021-06" db="EMBL/GenBank/DDBJ databases">
        <authorList>
            <person name="Pan X."/>
        </authorList>
    </citation>
    <scope>NUCLEOTIDE SEQUENCE [LARGE SCALE GENOMIC DNA]</scope>
    <source>
        <strain evidence="4 5">4503</strain>
    </source>
</reference>
<dbReference type="Proteomes" id="UP000720508">
    <property type="component" value="Unassembled WGS sequence"/>
</dbReference>
<keyword evidence="2" id="KW-0732">Signal</keyword>